<dbReference type="CDD" id="cd00159">
    <property type="entry name" value="RhoGAP"/>
    <property type="match status" value="1"/>
</dbReference>
<evidence type="ECO:0000259" key="3">
    <source>
        <dbReference type="PROSITE" id="PS50108"/>
    </source>
</evidence>
<dbReference type="AlphaFoldDB" id="A0A9Q0CZC2"/>
<dbReference type="CDD" id="cd00132">
    <property type="entry name" value="CRIB"/>
    <property type="match status" value="1"/>
</dbReference>
<dbReference type="Pfam" id="PF00786">
    <property type="entry name" value="PBD"/>
    <property type="match status" value="1"/>
</dbReference>
<dbReference type="PROSITE" id="PS50108">
    <property type="entry name" value="CRIB"/>
    <property type="match status" value="1"/>
</dbReference>
<dbReference type="EMBL" id="JAMQYH010000001">
    <property type="protein sequence ID" value="KAJ1702977.1"/>
    <property type="molecule type" value="Genomic_DNA"/>
</dbReference>
<name>A0A9Q0CZC2_9POAL</name>
<dbReference type="Gene3D" id="1.10.555.10">
    <property type="entry name" value="Rho GTPase activation protein"/>
    <property type="match status" value="1"/>
</dbReference>
<keyword evidence="1" id="KW-0343">GTPase activation</keyword>
<dbReference type="Proteomes" id="UP001151287">
    <property type="component" value="Unassembled WGS sequence"/>
</dbReference>
<dbReference type="InterPro" id="IPR000095">
    <property type="entry name" value="CRIB_dom"/>
</dbReference>
<organism evidence="5 6">
    <name type="scientific">Rhynchospora breviuscula</name>
    <dbReference type="NCBI Taxonomy" id="2022672"/>
    <lineage>
        <taxon>Eukaryota</taxon>
        <taxon>Viridiplantae</taxon>
        <taxon>Streptophyta</taxon>
        <taxon>Embryophyta</taxon>
        <taxon>Tracheophyta</taxon>
        <taxon>Spermatophyta</taxon>
        <taxon>Magnoliopsida</taxon>
        <taxon>Liliopsida</taxon>
        <taxon>Poales</taxon>
        <taxon>Cyperaceae</taxon>
        <taxon>Cyperoideae</taxon>
        <taxon>Rhynchosporeae</taxon>
        <taxon>Rhynchospora</taxon>
    </lineage>
</organism>
<comment type="caution">
    <text evidence="5">The sequence shown here is derived from an EMBL/GenBank/DDBJ whole genome shotgun (WGS) entry which is preliminary data.</text>
</comment>
<dbReference type="GO" id="GO:0005096">
    <property type="term" value="F:GTPase activator activity"/>
    <property type="evidence" value="ECO:0007669"/>
    <property type="project" value="UniProtKB-KW"/>
</dbReference>
<gene>
    <name evidence="5" type="ORF">LUZ63_002756</name>
</gene>
<feature type="domain" description="CRIB" evidence="3">
    <location>
        <begin position="148"/>
        <end position="161"/>
    </location>
</feature>
<feature type="compositionally biased region" description="Polar residues" evidence="2">
    <location>
        <begin position="380"/>
        <end position="389"/>
    </location>
</feature>
<keyword evidence="6" id="KW-1185">Reference proteome</keyword>
<feature type="region of interest" description="Disordered" evidence="2">
    <location>
        <begin position="378"/>
        <end position="405"/>
    </location>
</feature>
<reference evidence="5" key="1">
    <citation type="journal article" date="2022" name="Cell">
        <title>Repeat-based holocentromeres influence genome architecture and karyotype evolution.</title>
        <authorList>
            <person name="Hofstatter P.G."/>
            <person name="Thangavel G."/>
            <person name="Lux T."/>
            <person name="Neumann P."/>
            <person name="Vondrak T."/>
            <person name="Novak P."/>
            <person name="Zhang M."/>
            <person name="Costa L."/>
            <person name="Castellani M."/>
            <person name="Scott A."/>
            <person name="Toegelov H."/>
            <person name="Fuchs J."/>
            <person name="Mata-Sucre Y."/>
            <person name="Dias Y."/>
            <person name="Vanzela A.L.L."/>
            <person name="Huettel B."/>
            <person name="Almeida C.C.S."/>
            <person name="Simkova H."/>
            <person name="Souza G."/>
            <person name="Pedrosa-Harand A."/>
            <person name="Macas J."/>
            <person name="Mayer K.F.X."/>
            <person name="Houben A."/>
            <person name="Marques A."/>
        </authorList>
    </citation>
    <scope>NUCLEOTIDE SEQUENCE</scope>
    <source>
        <strain evidence="5">RhyBre1mFocal</strain>
    </source>
</reference>
<accession>A0A9Q0CZC2</accession>
<dbReference type="InterPro" id="IPR036936">
    <property type="entry name" value="CRIB_dom_sf"/>
</dbReference>
<dbReference type="InterPro" id="IPR000198">
    <property type="entry name" value="RhoGAP_dom"/>
</dbReference>
<dbReference type="PANTHER" id="PTHR23177">
    <property type="entry name" value="MKIAA1688 PROTEIN"/>
    <property type="match status" value="1"/>
</dbReference>
<evidence type="ECO:0000256" key="1">
    <source>
        <dbReference type="ARBA" id="ARBA00022468"/>
    </source>
</evidence>
<dbReference type="SMART" id="SM00324">
    <property type="entry name" value="RhoGAP"/>
    <property type="match status" value="1"/>
</dbReference>
<dbReference type="InterPro" id="IPR008936">
    <property type="entry name" value="Rho_GTPase_activation_prot"/>
</dbReference>
<dbReference type="OrthoDB" id="185175at2759"/>
<dbReference type="SMART" id="SM00285">
    <property type="entry name" value="PBD"/>
    <property type="match status" value="1"/>
</dbReference>
<evidence type="ECO:0000313" key="5">
    <source>
        <dbReference type="EMBL" id="KAJ1702977.1"/>
    </source>
</evidence>
<feature type="region of interest" description="Disordered" evidence="2">
    <location>
        <begin position="56"/>
        <end position="87"/>
    </location>
</feature>
<proteinExistence type="predicted"/>
<dbReference type="Gene3D" id="3.90.810.10">
    <property type="entry name" value="CRIB domain"/>
    <property type="match status" value="1"/>
</dbReference>
<dbReference type="FunFam" id="1.10.555.10:FF:000046">
    <property type="entry name" value="Rho GTPase-activating protein 5"/>
    <property type="match status" value="1"/>
</dbReference>
<evidence type="ECO:0000256" key="2">
    <source>
        <dbReference type="SAM" id="MobiDB-lite"/>
    </source>
</evidence>
<protein>
    <submittedName>
        <fullName evidence="5">Uncharacterized protein</fullName>
    </submittedName>
</protein>
<dbReference type="PANTHER" id="PTHR23177:SF74">
    <property type="entry name" value="RHO GTPASE-ACTIVATING PROTEIN 3"/>
    <property type="match status" value="1"/>
</dbReference>
<feature type="compositionally biased region" description="Acidic residues" evidence="2">
    <location>
        <begin position="60"/>
        <end position="86"/>
    </location>
</feature>
<sequence length="501" mass="55584">MSSSTSPLSSHHPHLFSSLKNPPQYCSLFTSLSSLQTSPANNLMAPFQIRFGFHSSHESSEEEEEECQGEEFEEEEEEEQYEEEEVPISSPLIYPSLGAREEEKEGSNQFSVLEMVVAALRKSLVMCSVGSELEEEGRGCLPRAPMDIGWPTDVQHVAHVTFDRFDGFLGLPVELEPEVPRQAPSASVSVFGVSPNSMQCSFDKRGNSIPTILLSMQRHLYQHSGLQAEGIFRINADNSQEVYVREHLNRGVVPEGVDLHCLAGLIKAWFRELPSGVLDSLTPEQVMHCNTEEECSQLARMLPATQLALLDWAINLMADIVENEHHNKMNARNIAMVFAPNMTQMADPLTALIHAVQVMNFLKTLILKTIREREEALTASGVQQSCSESPSDRDEPNSNTSKPTYIEKNADYPIIDQAAFDQLILSAGPICKCEVNGNHECIGSEHGSFNSSTGDGLMDRFSFRKGVGKLCRHPVFQLSRSMKKAAELGVVDSSEGRQAWV</sequence>
<evidence type="ECO:0000313" key="6">
    <source>
        <dbReference type="Proteomes" id="UP001151287"/>
    </source>
</evidence>
<feature type="domain" description="Rho-GAP" evidence="4">
    <location>
        <begin position="196"/>
        <end position="374"/>
    </location>
</feature>
<dbReference type="InterPro" id="IPR044785">
    <property type="entry name" value="RopGAP1-5"/>
</dbReference>
<evidence type="ECO:0000259" key="4">
    <source>
        <dbReference type="PROSITE" id="PS50238"/>
    </source>
</evidence>
<dbReference type="Pfam" id="PF00620">
    <property type="entry name" value="RhoGAP"/>
    <property type="match status" value="1"/>
</dbReference>
<dbReference type="SUPFAM" id="SSF48350">
    <property type="entry name" value="GTPase activation domain, GAP"/>
    <property type="match status" value="1"/>
</dbReference>
<dbReference type="PROSITE" id="PS50238">
    <property type="entry name" value="RHOGAP"/>
    <property type="match status" value="1"/>
</dbReference>
<dbReference type="GO" id="GO:0007165">
    <property type="term" value="P:signal transduction"/>
    <property type="evidence" value="ECO:0007669"/>
    <property type="project" value="InterPro"/>
</dbReference>